<gene>
    <name evidence="2" type="ORF">SAMN02982927_00785</name>
</gene>
<dbReference type="EMBL" id="FOOY01000005">
    <property type="protein sequence ID" value="SFG14791.1"/>
    <property type="molecule type" value="Genomic_DNA"/>
</dbReference>
<dbReference type="STRING" id="269670.SAMN02982927_00785"/>
<sequence>MGIIEIMAEEKIQEGLKAGAFDHLPGKGKPLVLEDLSSVPKELRTGYKMMKNAGMLPEELQIKKDIVTLNDLLNCCENEQERARLTKQLRFKQLKFNQLVEKRSIVHTSTFQSYRSRIFNRLHLF</sequence>
<dbReference type="InterPro" id="IPR018961">
    <property type="entry name" value="DnaJ_homolog_subfam-C_membr-28"/>
</dbReference>
<dbReference type="RefSeq" id="WP_093670276.1">
    <property type="nucleotide sequence ID" value="NZ_FOOY01000005.1"/>
</dbReference>
<reference evidence="3" key="1">
    <citation type="submission" date="2016-10" db="EMBL/GenBank/DDBJ databases">
        <authorList>
            <person name="Varghese N."/>
            <person name="Submissions S."/>
        </authorList>
    </citation>
    <scope>NUCLEOTIDE SEQUENCE [LARGE SCALE GENOMIC DNA]</scope>
    <source>
        <strain evidence="3">ATCC 700379</strain>
    </source>
</reference>
<dbReference type="PANTHER" id="PTHR39158">
    <property type="entry name" value="OS08G0560600 PROTEIN"/>
    <property type="match status" value="1"/>
</dbReference>
<dbReference type="InterPro" id="IPR052573">
    <property type="entry name" value="DnaJ_C_subfamily_28"/>
</dbReference>
<dbReference type="PANTHER" id="PTHR39158:SF1">
    <property type="entry name" value="DNAJ HOMOLOG SUBFAMILY C MEMBER 28"/>
    <property type="match status" value="1"/>
</dbReference>
<accession>A0A1I2PMZ7</accession>
<organism evidence="2 3">
    <name type="scientific">Sporolactobacillus nakayamae</name>
    <dbReference type="NCBI Taxonomy" id="269670"/>
    <lineage>
        <taxon>Bacteria</taxon>
        <taxon>Bacillati</taxon>
        <taxon>Bacillota</taxon>
        <taxon>Bacilli</taxon>
        <taxon>Bacillales</taxon>
        <taxon>Sporolactobacillaceae</taxon>
        <taxon>Sporolactobacillus</taxon>
    </lineage>
</organism>
<keyword evidence="3" id="KW-1185">Reference proteome</keyword>
<dbReference type="Pfam" id="PF09350">
    <property type="entry name" value="DJC28_CD"/>
    <property type="match status" value="1"/>
</dbReference>
<evidence type="ECO:0000313" key="3">
    <source>
        <dbReference type="Proteomes" id="UP000198752"/>
    </source>
</evidence>
<evidence type="ECO:0000259" key="1">
    <source>
        <dbReference type="Pfam" id="PF09350"/>
    </source>
</evidence>
<name>A0A1I2PMZ7_9BACL</name>
<dbReference type="Proteomes" id="UP000198752">
    <property type="component" value="Unassembled WGS sequence"/>
</dbReference>
<feature type="domain" description="DnaJ homologue subfamily C member 28 conserved" evidence="1">
    <location>
        <begin position="7"/>
        <end position="73"/>
    </location>
</feature>
<evidence type="ECO:0000313" key="2">
    <source>
        <dbReference type="EMBL" id="SFG14791.1"/>
    </source>
</evidence>
<protein>
    <recommendedName>
        <fullName evidence="1">DnaJ homologue subfamily C member 28 conserved domain-containing protein</fullName>
    </recommendedName>
</protein>
<dbReference type="AlphaFoldDB" id="A0A1I2PMZ7"/>
<proteinExistence type="predicted"/>
<dbReference type="OrthoDB" id="9798476at2"/>